<dbReference type="CDD" id="cd08586">
    <property type="entry name" value="PI-PLCc_BcPLC_like"/>
    <property type="match status" value="1"/>
</dbReference>
<name>A0AAU2HAL4_9ACTN</name>
<keyword evidence="7" id="KW-0732">Signal</keyword>
<protein>
    <recommendedName>
        <fullName evidence="3">1-phosphatidylinositol phosphodiesterase</fullName>
        <ecNumber evidence="2">4.6.1.13</ecNumber>
    </recommendedName>
    <alternativeName>
        <fullName evidence="4">Phosphatidylinositol diacylglycerol-lyase</fullName>
    </alternativeName>
    <alternativeName>
        <fullName evidence="5">Phosphatidylinositol-specific phospholipase C</fullName>
    </alternativeName>
</protein>
<feature type="signal peptide" evidence="7">
    <location>
        <begin position="1"/>
        <end position="24"/>
    </location>
</feature>
<accession>A0AAU2HAL4</accession>
<dbReference type="SMART" id="SM00148">
    <property type="entry name" value="PLCXc"/>
    <property type="match status" value="1"/>
</dbReference>
<dbReference type="AlphaFoldDB" id="A0AAU2HAL4"/>
<dbReference type="GO" id="GO:0004436">
    <property type="term" value="F:phosphatidylinositol diacylglycerol-lyase activity"/>
    <property type="evidence" value="ECO:0007669"/>
    <property type="project" value="UniProtKB-EC"/>
</dbReference>
<sequence length="317" mass="33926">MDRRGFLKGAAVLPAAGLLAYAGAAPARARALGTGDWMAGLGGTTALRQLTIPGTHDTGARFGGLWVKCQSAVVAAQLNAGIRFLDVRCRATGDAFAIHHAAFYQNLMFGDVLIACRDFLAAHPGETVLMRVKQEYSTVGDAEFRRIFDLYLDQKGWRPLFRLDGALPTLGEARGKVVLLADNGGLPGVRYGDPALFDIQDDYNAEPFGKYPKIEAQFRKAADQPGKLYINYVSTAAALPPEWNAARLNPQVRDFLNGSALPGRTGLGIVPMDFPEATSGLIDAVLRHNPAPGARGARPNGWLWADRTTTGHSGAAP</sequence>
<gene>
    <name evidence="9" type="ORF">OHV25_32300</name>
</gene>
<organism evidence="9">
    <name type="scientific">Streptomyces sp. NBC_00060</name>
    <dbReference type="NCBI Taxonomy" id="2975636"/>
    <lineage>
        <taxon>Bacteria</taxon>
        <taxon>Bacillati</taxon>
        <taxon>Actinomycetota</taxon>
        <taxon>Actinomycetes</taxon>
        <taxon>Kitasatosporales</taxon>
        <taxon>Streptomycetaceae</taxon>
        <taxon>Streptomyces</taxon>
    </lineage>
</organism>
<feature type="compositionally biased region" description="Polar residues" evidence="6">
    <location>
        <begin position="307"/>
        <end position="317"/>
    </location>
</feature>
<dbReference type="InterPro" id="IPR017946">
    <property type="entry name" value="PLC-like_Pdiesterase_TIM-brl"/>
</dbReference>
<dbReference type="PROSITE" id="PS51318">
    <property type="entry name" value="TAT"/>
    <property type="match status" value="1"/>
</dbReference>
<feature type="domain" description="Phosphatidylinositol-specific phospholipase C X" evidence="8">
    <location>
        <begin position="44"/>
        <end position="182"/>
    </location>
</feature>
<dbReference type="InterPro" id="IPR051057">
    <property type="entry name" value="PI-PLC_domain"/>
</dbReference>
<evidence type="ECO:0000256" key="6">
    <source>
        <dbReference type="SAM" id="MobiDB-lite"/>
    </source>
</evidence>
<dbReference type="SUPFAM" id="SSF51695">
    <property type="entry name" value="PLC-like phosphodiesterases"/>
    <property type="match status" value="1"/>
</dbReference>
<evidence type="ECO:0000256" key="7">
    <source>
        <dbReference type="SAM" id="SignalP"/>
    </source>
</evidence>
<dbReference type="PROSITE" id="PS50007">
    <property type="entry name" value="PIPLC_X_DOMAIN"/>
    <property type="match status" value="1"/>
</dbReference>
<evidence type="ECO:0000256" key="2">
    <source>
        <dbReference type="ARBA" id="ARBA00012581"/>
    </source>
</evidence>
<dbReference type="PANTHER" id="PTHR13593:SF113">
    <property type="entry name" value="SI:DKEY-266F7.9"/>
    <property type="match status" value="1"/>
</dbReference>
<dbReference type="PANTHER" id="PTHR13593">
    <property type="match status" value="1"/>
</dbReference>
<reference evidence="9" key="1">
    <citation type="submission" date="2022-10" db="EMBL/GenBank/DDBJ databases">
        <title>The complete genomes of actinobacterial strains from the NBC collection.</title>
        <authorList>
            <person name="Joergensen T.S."/>
            <person name="Alvarez Arevalo M."/>
            <person name="Sterndorff E.B."/>
            <person name="Faurdal D."/>
            <person name="Vuksanovic O."/>
            <person name="Mourched A.-S."/>
            <person name="Charusanti P."/>
            <person name="Shaw S."/>
            <person name="Blin K."/>
            <person name="Weber T."/>
        </authorList>
    </citation>
    <scope>NUCLEOTIDE SEQUENCE</scope>
    <source>
        <strain evidence="9">NBC_00060</strain>
    </source>
</reference>
<proteinExistence type="predicted"/>
<feature type="chain" id="PRO_5043468708" description="1-phosphatidylinositol phosphodiesterase" evidence="7">
    <location>
        <begin position="25"/>
        <end position="317"/>
    </location>
</feature>
<dbReference type="EMBL" id="CP108253">
    <property type="protein sequence ID" value="WTU43931.1"/>
    <property type="molecule type" value="Genomic_DNA"/>
</dbReference>
<dbReference type="Gene3D" id="3.20.20.190">
    <property type="entry name" value="Phosphatidylinositol (PI) phosphodiesterase"/>
    <property type="match status" value="1"/>
</dbReference>
<evidence type="ECO:0000256" key="1">
    <source>
        <dbReference type="ARBA" id="ARBA00001316"/>
    </source>
</evidence>
<comment type="catalytic activity">
    <reaction evidence="1">
        <text>a 1,2-diacyl-sn-glycero-3-phospho-(1D-myo-inositol) = 1D-myo-inositol 1,2-cyclic phosphate + a 1,2-diacyl-sn-glycerol</text>
        <dbReference type="Rhea" id="RHEA:17093"/>
        <dbReference type="ChEBI" id="CHEBI:17815"/>
        <dbReference type="ChEBI" id="CHEBI:57880"/>
        <dbReference type="ChEBI" id="CHEBI:58484"/>
        <dbReference type="EC" id="4.6.1.13"/>
    </reaction>
</comment>
<evidence type="ECO:0000259" key="8">
    <source>
        <dbReference type="SMART" id="SM00148"/>
    </source>
</evidence>
<dbReference type="InterPro" id="IPR006311">
    <property type="entry name" value="TAT_signal"/>
</dbReference>
<evidence type="ECO:0000256" key="4">
    <source>
        <dbReference type="ARBA" id="ARBA00030474"/>
    </source>
</evidence>
<dbReference type="GO" id="GO:0006629">
    <property type="term" value="P:lipid metabolic process"/>
    <property type="evidence" value="ECO:0007669"/>
    <property type="project" value="InterPro"/>
</dbReference>
<dbReference type="Pfam" id="PF00388">
    <property type="entry name" value="PI-PLC-X"/>
    <property type="match status" value="1"/>
</dbReference>
<dbReference type="EC" id="4.6.1.13" evidence="2"/>
<evidence type="ECO:0000256" key="3">
    <source>
        <dbReference type="ARBA" id="ARBA00019758"/>
    </source>
</evidence>
<dbReference type="GO" id="GO:0008081">
    <property type="term" value="F:phosphoric diester hydrolase activity"/>
    <property type="evidence" value="ECO:0007669"/>
    <property type="project" value="InterPro"/>
</dbReference>
<dbReference type="InterPro" id="IPR000909">
    <property type="entry name" value="PLipase_C_PInositol-sp_X_dom"/>
</dbReference>
<feature type="region of interest" description="Disordered" evidence="6">
    <location>
        <begin position="297"/>
        <end position="317"/>
    </location>
</feature>
<evidence type="ECO:0000256" key="5">
    <source>
        <dbReference type="ARBA" id="ARBA00030782"/>
    </source>
</evidence>
<dbReference type="Pfam" id="PF10518">
    <property type="entry name" value="TAT_signal"/>
    <property type="match status" value="1"/>
</dbReference>
<dbReference type="InterPro" id="IPR019546">
    <property type="entry name" value="TAT_signal_bac_arc"/>
</dbReference>
<evidence type="ECO:0000313" key="9">
    <source>
        <dbReference type="EMBL" id="WTU43931.1"/>
    </source>
</evidence>